<evidence type="ECO:0000259" key="1">
    <source>
        <dbReference type="Pfam" id="PF14493"/>
    </source>
</evidence>
<gene>
    <name evidence="2" type="ORF">EV213_103140</name>
</gene>
<organism evidence="2 3">
    <name type="scientific">Aureibacillus halotolerans</name>
    <dbReference type="NCBI Taxonomy" id="1508390"/>
    <lineage>
        <taxon>Bacteria</taxon>
        <taxon>Bacillati</taxon>
        <taxon>Bacillota</taxon>
        <taxon>Bacilli</taxon>
        <taxon>Bacillales</taxon>
        <taxon>Bacillaceae</taxon>
        <taxon>Aureibacillus</taxon>
    </lineage>
</organism>
<feature type="domain" description="Helicase Helix-turn-helix" evidence="1">
    <location>
        <begin position="248"/>
        <end position="336"/>
    </location>
</feature>
<accession>A0A4R6U7B0</accession>
<dbReference type="AlphaFoldDB" id="A0A4R6U7B0"/>
<dbReference type="InterPro" id="IPR029491">
    <property type="entry name" value="Helicase_HTH"/>
</dbReference>
<dbReference type="Pfam" id="PF14493">
    <property type="entry name" value="HTH_40"/>
    <property type="match status" value="1"/>
</dbReference>
<sequence>MRYTQALLLHTLDAFQGKRSVNAAFHLLRGKRSSQTIQDAGFFSMAPLYGCGATSLSKDEFMKAVRDLWSQGDIVSSKKGHADVTASGRSKAQEIAPLPDGLNGIRFHASTQLFWRRLYHLIHSLHVEEEKQHYLLTEKHLLDWVTTFTKSSSFSSWTTKAFEELDTILSKNDPLQAEVFVQRLSRPGRTGRTLRQLGVDFGMDSVWAEVYWRSTVHTILHNVLSQPNQFEAMAAVLPKEARSPLTITAQKTYQLARQAIPIERIASIRRLRGSTIEDHLVEIASHIEDFAWTEYITQEDASVIQTVLAHSKHLTLKQLKQELPERISYFHIRLCMAREKGAFFHQRT</sequence>
<dbReference type="OrthoDB" id="2354672at2"/>
<evidence type="ECO:0000313" key="3">
    <source>
        <dbReference type="Proteomes" id="UP000295632"/>
    </source>
</evidence>
<keyword evidence="3" id="KW-1185">Reference proteome</keyword>
<protein>
    <submittedName>
        <fullName evidence="2">Uncharacterized protein YpbB</fullName>
    </submittedName>
</protein>
<proteinExistence type="predicted"/>
<reference evidence="2 3" key="1">
    <citation type="submission" date="2019-03" db="EMBL/GenBank/DDBJ databases">
        <title>Genomic Encyclopedia of Type Strains, Phase IV (KMG-IV): sequencing the most valuable type-strain genomes for metagenomic binning, comparative biology and taxonomic classification.</title>
        <authorList>
            <person name="Goeker M."/>
        </authorList>
    </citation>
    <scope>NUCLEOTIDE SEQUENCE [LARGE SCALE GENOMIC DNA]</scope>
    <source>
        <strain evidence="2 3">DSM 28697</strain>
    </source>
</reference>
<dbReference type="EMBL" id="SNYJ01000003">
    <property type="protein sequence ID" value="TDQ41562.1"/>
    <property type="molecule type" value="Genomic_DNA"/>
</dbReference>
<comment type="caution">
    <text evidence="2">The sequence shown here is derived from an EMBL/GenBank/DDBJ whole genome shotgun (WGS) entry which is preliminary data.</text>
</comment>
<dbReference type="RefSeq" id="WP_133579428.1">
    <property type="nucleotide sequence ID" value="NZ_SNYJ01000003.1"/>
</dbReference>
<name>A0A4R6U7B0_9BACI</name>
<dbReference type="Proteomes" id="UP000295632">
    <property type="component" value="Unassembled WGS sequence"/>
</dbReference>
<evidence type="ECO:0000313" key="2">
    <source>
        <dbReference type="EMBL" id="TDQ41562.1"/>
    </source>
</evidence>